<evidence type="ECO:0000256" key="3">
    <source>
        <dbReference type="ARBA" id="ARBA00023014"/>
    </source>
</evidence>
<protein>
    <submittedName>
        <fullName evidence="5">4Fe-4S ferredoxin iron-sulfur binding domain-containing protein</fullName>
    </submittedName>
</protein>
<evidence type="ECO:0000256" key="1">
    <source>
        <dbReference type="ARBA" id="ARBA00022723"/>
    </source>
</evidence>
<dbReference type="HOGENOM" id="CLU_063409_0_0_0"/>
<keyword evidence="1" id="KW-0479">Metal-binding</keyword>
<dbReference type="PaxDb" id="667014-Thein_2071"/>
<dbReference type="Gene3D" id="1.10.1060.10">
    <property type="entry name" value="Alpha-helical ferredoxin"/>
    <property type="match status" value="1"/>
</dbReference>
<evidence type="ECO:0000313" key="5">
    <source>
        <dbReference type="EMBL" id="AEH45921.1"/>
    </source>
</evidence>
<dbReference type="InterPro" id="IPR009051">
    <property type="entry name" value="Helical_ferredxn"/>
</dbReference>
<evidence type="ECO:0000313" key="6">
    <source>
        <dbReference type="Proteomes" id="UP000006793"/>
    </source>
</evidence>
<dbReference type="Pfam" id="PF13183">
    <property type="entry name" value="Fer4_8"/>
    <property type="match status" value="1"/>
</dbReference>
<dbReference type="SUPFAM" id="SSF46548">
    <property type="entry name" value="alpha-helical ferredoxin"/>
    <property type="match status" value="1"/>
</dbReference>
<dbReference type="InterPro" id="IPR017896">
    <property type="entry name" value="4Fe4S_Fe-S-bd"/>
</dbReference>
<feature type="domain" description="4Fe-4S ferredoxin-type" evidence="4">
    <location>
        <begin position="248"/>
        <end position="278"/>
    </location>
</feature>
<dbReference type="eggNOG" id="COG1035">
    <property type="taxonomic scope" value="Bacteria"/>
</dbReference>
<dbReference type="InParanoid" id="F8ADA6"/>
<reference evidence="5 6" key="2">
    <citation type="journal article" date="2012" name="Stand. Genomic Sci.">
        <title>Complete genome sequence of the thermophilic sulfate-reducing ocean bacterium Thermodesulfatator indicus type strain (CIR29812(T)).</title>
        <authorList>
            <person name="Anderson I."/>
            <person name="Saunders E."/>
            <person name="Lapidus A."/>
            <person name="Nolan M."/>
            <person name="Lucas S."/>
            <person name="Tice H."/>
            <person name="Del Rio T.G."/>
            <person name="Cheng J.F."/>
            <person name="Han C."/>
            <person name="Tapia R."/>
            <person name="Goodwin L.A."/>
            <person name="Pitluck S."/>
            <person name="Liolios K."/>
            <person name="Mavromatis K."/>
            <person name="Pagani I."/>
            <person name="Ivanova N."/>
            <person name="Mikhailova N."/>
            <person name="Pati A."/>
            <person name="Chen A."/>
            <person name="Palaniappan K."/>
            <person name="Land M."/>
            <person name="Hauser L."/>
            <person name="Jeffries C.D."/>
            <person name="Chang Y.J."/>
            <person name="Brambilla E.M."/>
            <person name="Rohde M."/>
            <person name="Spring S."/>
            <person name="Goker M."/>
            <person name="Detter J.C."/>
            <person name="Woyke T."/>
            <person name="Bristow J."/>
            <person name="Eisen J.A."/>
            <person name="Markowitz V."/>
            <person name="Hugenholtz P."/>
            <person name="Kyrpides N.C."/>
            <person name="Klenk H.P."/>
        </authorList>
    </citation>
    <scope>NUCLEOTIDE SEQUENCE [LARGE SCALE GENOMIC DNA]</scope>
    <source>
        <strain evidence="6">DSM 15286 / JCM 11887 / CIR29812</strain>
    </source>
</reference>
<dbReference type="GO" id="GO:0051536">
    <property type="term" value="F:iron-sulfur cluster binding"/>
    <property type="evidence" value="ECO:0007669"/>
    <property type="project" value="UniProtKB-KW"/>
</dbReference>
<dbReference type="Proteomes" id="UP000006793">
    <property type="component" value="Chromosome"/>
</dbReference>
<accession>F8ADA6</accession>
<sequence>MKELTEKIRDKTQEILAKGLVEGILAYVESSVPFKSRPDFITTPEKVSEIIWPEFAALNLLSLWPKIKGKRIALLANGCTARSLSVLVKEGQIKRDDVYVIGVPCPGFLDLQKLPYPLNEVKNLSRKGTKIIIETGTHSIEMPLEEVLRENCLSCEHPSPTLYDEMLPGKALSVSNEPYRQVEEIEGLSVEERANWFFEKIAGPCIRCYACRNACPLCYCPLCFVDDSRPQWVGKTRDPIDNALYHIVRAYHLAGRCVDCGACEAACPLGLPLRLLTKKLEKEALMAFGYKAGLDLDSPLLFETYSENDPEDFMLHHRLRSRKREEA</sequence>
<name>F8ADA6_THEID</name>
<dbReference type="InterPro" id="IPR017900">
    <property type="entry name" value="4Fe4S_Fe_S_CS"/>
</dbReference>
<dbReference type="OrthoDB" id="9773828at2"/>
<dbReference type="AlphaFoldDB" id="F8ADA6"/>
<dbReference type="PROSITE" id="PS51379">
    <property type="entry name" value="4FE4S_FER_2"/>
    <property type="match status" value="1"/>
</dbReference>
<gene>
    <name evidence="5" type="ordered locus">Thein_2071</name>
</gene>
<dbReference type="GO" id="GO:0046872">
    <property type="term" value="F:metal ion binding"/>
    <property type="evidence" value="ECO:0007669"/>
    <property type="project" value="UniProtKB-KW"/>
</dbReference>
<evidence type="ECO:0000256" key="2">
    <source>
        <dbReference type="ARBA" id="ARBA00023004"/>
    </source>
</evidence>
<dbReference type="RefSeq" id="WP_013908660.1">
    <property type="nucleotide sequence ID" value="NC_015681.1"/>
</dbReference>
<dbReference type="eggNOG" id="COG4656">
    <property type="taxonomic scope" value="Bacteria"/>
</dbReference>
<keyword evidence="3" id="KW-0411">Iron-sulfur</keyword>
<organism evidence="5 6">
    <name type="scientific">Thermodesulfatator indicus (strain DSM 15286 / JCM 11887 / CIR29812)</name>
    <dbReference type="NCBI Taxonomy" id="667014"/>
    <lineage>
        <taxon>Bacteria</taxon>
        <taxon>Pseudomonadati</taxon>
        <taxon>Thermodesulfobacteriota</taxon>
        <taxon>Thermodesulfobacteria</taxon>
        <taxon>Thermodesulfobacteriales</taxon>
        <taxon>Thermodesulfatatoraceae</taxon>
        <taxon>Thermodesulfatator</taxon>
    </lineage>
</organism>
<evidence type="ECO:0000259" key="4">
    <source>
        <dbReference type="PROSITE" id="PS51379"/>
    </source>
</evidence>
<dbReference type="STRING" id="667014.Thein_2071"/>
<dbReference type="PROSITE" id="PS00198">
    <property type="entry name" value="4FE4S_FER_1"/>
    <property type="match status" value="1"/>
</dbReference>
<keyword evidence="2" id="KW-0408">Iron</keyword>
<dbReference type="EMBL" id="CP002683">
    <property type="protein sequence ID" value="AEH45921.1"/>
    <property type="molecule type" value="Genomic_DNA"/>
</dbReference>
<reference evidence="6" key="1">
    <citation type="submission" date="2011-04" db="EMBL/GenBank/DDBJ databases">
        <title>The complete genome of Thermodesulfatator indicus DSM 15286.</title>
        <authorList>
            <person name="Lucas S."/>
            <person name="Copeland A."/>
            <person name="Lapidus A."/>
            <person name="Bruce D."/>
            <person name="Goodwin L."/>
            <person name="Pitluck S."/>
            <person name="Peters L."/>
            <person name="Kyrpides N."/>
            <person name="Mavromatis K."/>
            <person name="Pagani I."/>
            <person name="Ivanova N."/>
            <person name="Saunders L."/>
            <person name="Detter J.C."/>
            <person name="Tapia R."/>
            <person name="Han C."/>
            <person name="Land M."/>
            <person name="Hauser L."/>
            <person name="Markowitz V."/>
            <person name="Cheng J.-F."/>
            <person name="Hugenholtz P."/>
            <person name="Woyke T."/>
            <person name="Wu D."/>
            <person name="Spring S."/>
            <person name="Schroeder M."/>
            <person name="Brambilla E."/>
            <person name="Klenk H.-P."/>
            <person name="Eisen J.A."/>
        </authorList>
    </citation>
    <scope>NUCLEOTIDE SEQUENCE [LARGE SCALE GENOMIC DNA]</scope>
    <source>
        <strain evidence="6">DSM 15286 / JCM 11887 / CIR29812</strain>
    </source>
</reference>
<dbReference type="KEGG" id="tid:Thein_2071"/>
<proteinExistence type="predicted"/>
<keyword evidence="6" id="KW-1185">Reference proteome</keyword>